<dbReference type="EMBL" id="JAPDFW010000092">
    <property type="protein sequence ID" value="KAJ5070926.1"/>
    <property type="molecule type" value="Genomic_DNA"/>
</dbReference>
<accession>A0A9Q0LD27</accession>
<dbReference type="Proteomes" id="UP001149090">
    <property type="component" value="Unassembled WGS sequence"/>
</dbReference>
<feature type="region of interest" description="Disordered" evidence="1">
    <location>
        <begin position="90"/>
        <end position="115"/>
    </location>
</feature>
<reference evidence="2" key="1">
    <citation type="submission" date="2022-10" db="EMBL/GenBank/DDBJ databases">
        <title>Novel sulphate-reducing endosymbionts in the free-living metamonad Anaeramoeba.</title>
        <authorList>
            <person name="Jerlstrom-Hultqvist J."/>
            <person name="Cepicka I."/>
            <person name="Gallot-Lavallee L."/>
            <person name="Salas-Leiva D."/>
            <person name="Curtis B.A."/>
            <person name="Zahonova K."/>
            <person name="Pipaliya S."/>
            <person name="Dacks J."/>
            <person name="Roger A.J."/>
        </authorList>
    </citation>
    <scope>NUCLEOTIDE SEQUENCE</scope>
    <source>
        <strain evidence="2">BMAN</strain>
    </source>
</reference>
<dbReference type="AlphaFoldDB" id="A0A9Q0LD27"/>
<name>A0A9Q0LD27_ANAIG</name>
<keyword evidence="3" id="KW-1185">Reference proteome</keyword>
<evidence type="ECO:0000313" key="2">
    <source>
        <dbReference type="EMBL" id="KAJ5070926.1"/>
    </source>
</evidence>
<evidence type="ECO:0000256" key="1">
    <source>
        <dbReference type="SAM" id="MobiDB-lite"/>
    </source>
</evidence>
<comment type="caution">
    <text evidence="2">The sequence shown here is derived from an EMBL/GenBank/DDBJ whole genome shotgun (WGS) entry which is preliminary data.</text>
</comment>
<evidence type="ECO:0000313" key="3">
    <source>
        <dbReference type="Proteomes" id="UP001149090"/>
    </source>
</evidence>
<sequence length="115" mass="13427">MKIRESPKQNLIKTSQMKIQYLDTLKTDEFGFISNNSINGLIYSNFELNDPFLPSHLNYLSGIPDNFDLEEQLNEIRQIKLNQQTEKIELNQLNQQNQNQNQKSKSNSNSNSKSY</sequence>
<gene>
    <name evidence="2" type="ORF">M0811_01907</name>
</gene>
<organism evidence="2 3">
    <name type="scientific">Anaeramoeba ignava</name>
    <name type="common">Anaerobic marine amoeba</name>
    <dbReference type="NCBI Taxonomy" id="1746090"/>
    <lineage>
        <taxon>Eukaryota</taxon>
        <taxon>Metamonada</taxon>
        <taxon>Anaeramoebidae</taxon>
        <taxon>Anaeramoeba</taxon>
    </lineage>
</organism>
<proteinExistence type="predicted"/>
<protein>
    <submittedName>
        <fullName evidence="2">Uncharacterized protein</fullName>
    </submittedName>
</protein>